<gene>
    <name evidence="13" type="primary">eccCa</name>
    <name evidence="13" type="ORF">ACFFH7_26005</name>
</gene>
<evidence type="ECO:0000256" key="11">
    <source>
        <dbReference type="SAM" id="Phobius"/>
    </source>
</evidence>
<feature type="binding site" evidence="9">
    <location>
        <begin position="828"/>
        <end position="835"/>
    </location>
    <ligand>
        <name>ATP</name>
        <dbReference type="ChEBI" id="CHEBI:30616"/>
    </ligand>
</feature>
<keyword evidence="2" id="KW-1003">Cell membrane</keyword>
<dbReference type="PANTHER" id="PTHR22683:SF1">
    <property type="entry name" value="TYPE VII SECRETION SYSTEM PROTEIN ESSC"/>
    <property type="match status" value="1"/>
</dbReference>
<evidence type="ECO:0000313" key="13">
    <source>
        <dbReference type="EMBL" id="MFC0544986.1"/>
    </source>
</evidence>
<dbReference type="InterPro" id="IPR002543">
    <property type="entry name" value="FtsK_dom"/>
</dbReference>
<evidence type="ECO:0000256" key="9">
    <source>
        <dbReference type="PROSITE-ProRule" id="PRU00289"/>
    </source>
</evidence>
<organism evidence="13 14">
    <name type="scientific">Kutzneria chonburiensis</name>
    <dbReference type="NCBI Taxonomy" id="1483604"/>
    <lineage>
        <taxon>Bacteria</taxon>
        <taxon>Bacillati</taxon>
        <taxon>Actinomycetota</taxon>
        <taxon>Actinomycetes</taxon>
        <taxon>Pseudonocardiales</taxon>
        <taxon>Pseudonocardiaceae</taxon>
        <taxon>Kutzneria</taxon>
    </lineage>
</organism>
<dbReference type="InterPro" id="IPR050206">
    <property type="entry name" value="FtsK/SpoIIIE/SftA"/>
</dbReference>
<evidence type="ECO:0000256" key="10">
    <source>
        <dbReference type="SAM" id="MobiDB-lite"/>
    </source>
</evidence>
<dbReference type="NCBIfam" id="TIGR03924">
    <property type="entry name" value="T7SS_EccC_a"/>
    <property type="match status" value="1"/>
</dbReference>
<protein>
    <submittedName>
        <fullName evidence="13">Type VII secretion protein EccCa</fullName>
    </submittedName>
</protein>
<dbReference type="Pfam" id="PF01580">
    <property type="entry name" value="FtsK_SpoIIIE"/>
    <property type="match status" value="2"/>
</dbReference>
<feature type="binding site" evidence="9">
    <location>
        <begin position="474"/>
        <end position="481"/>
    </location>
    <ligand>
        <name>ATP</name>
        <dbReference type="ChEBI" id="CHEBI:30616"/>
    </ligand>
</feature>
<feature type="region of interest" description="Disordered" evidence="10">
    <location>
        <begin position="1"/>
        <end position="30"/>
    </location>
</feature>
<evidence type="ECO:0000256" key="8">
    <source>
        <dbReference type="ARBA" id="ARBA00023136"/>
    </source>
</evidence>
<dbReference type="Gene3D" id="3.40.50.300">
    <property type="entry name" value="P-loop containing nucleotide triphosphate hydrolases"/>
    <property type="match status" value="4"/>
</dbReference>
<dbReference type="InterPro" id="IPR003593">
    <property type="entry name" value="AAA+_ATPase"/>
</dbReference>
<feature type="transmembrane region" description="Helical" evidence="11">
    <location>
        <begin position="38"/>
        <end position="56"/>
    </location>
</feature>
<comment type="subcellular location">
    <subcellularLocation>
        <location evidence="1">Cell membrane</location>
        <topology evidence="1">Multi-pass membrane protein</topology>
    </subcellularLocation>
</comment>
<keyword evidence="14" id="KW-1185">Reference proteome</keyword>
<evidence type="ECO:0000256" key="2">
    <source>
        <dbReference type="ARBA" id="ARBA00022475"/>
    </source>
</evidence>
<evidence type="ECO:0000256" key="3">
    <source>
        <dbReference type="ARBA" id="ARBA00022692"/>
    </source>
</evidence>
<dbReference type="RefSeq" id="WP_273936288.1">
    <property type="nucleotide sequence ID" value="NZ_CP097263.1"/>
</dbReference>
<keyword evidence="3 11" id="KW-0812">Transmembrane</keyword>
<feature type="domain" description="FtsK" evidence="12">
    <location>
        <begin position="451"/>
        <end position="651"/>
    </location>
</feature>
<proteinExistence type="predicted"/>
<reference evidence="13 14" key="1">
    <citation type="submission" date="2024-09" db="EMBL/GenBank/DDBJ databases">
        <authorList>
            <person name="Sun Q."/>
            <person name="Mori K."/>
        </authorList>
    </citation>
    <scope>NUCLEOTIDE SEQUENCE [LARGE SCALE GENOMIC DNA]</scope>
    <source>
        <strain evidence="13 14">TBRC 1432</strain>
    </source>
</reference>
<accession>A0ABV6MXF6</accession>
<dbReference type="PANTHER" id="PTHR22683">
    <property type="entry name" value="SPORULATION PROTEIN RELATED"/>
    <property type="match status" value="1"/>
</dbReference>
<dbReference type="NCBIfam" id="TIGR03925">
    <property type="entry name" value="T7SS_EccC_b"/>
    <property type="match status" value="1"/>
</dbReference>
<keyword evidence="4" id="KW-0677">Repeat</keyword>
<keyword evidence="6 9" id="KW-0067">ATP-binding</keyword>
<feature type="domain" description="FtsK" evidence="12">
    <location>
        <begin position="810"/>
        <end position="1000"/>
    </location>
</feature>
<evidence type="ECO:0000256" key="5">
    <source>
        <dbReference type="ARBA" id="ARBA00022741"/>
    </source>
</evidence>
<dbReference type="Proteomes" id="UP001589810">
    <property type="component" value="Unassembled WGS sequence"/>
</dbReference>
<name>A0ABV6MXF6_9PSEU</name>
<evidence type="ECO:0000256" key="4">
    <source>
        <dbReference type="ARBA" id="ARBA00022737"/>
    </source>
</evidence>
<dbReference type="SUPFAM" id="SSF52540">
    <property type="entry name" value="P-loop containing nucleoside triphosphate hydrolases"/>
    <property type="match status" value="3"/>
</dbReference>
<keyword evidence="8 11" id="KW-0472">Membrane</keyword>
<keyword evidence="7 11" id="KW-1133">Transmembrane helix</keyword>
<dbReference type="EMBL" id="JBHLUD010000008">
    <property type="protein sequence ID" value="MFC0544986.1"/>
    <property type="molecule type" value="Genomic_DNA"/>
</dbReference>
<dbReference type="InterPro" id="IPR023836">
    <property type="entry name" value="EccCa-like_Actinobacteria"/>
</dbReference>
<comment type="caution">
    <text evidence="13">The sequence shown here is derived from an EMBL/GenBank/DDBJ whole genome shotgun (WGS) entry which is preliminary data.</text>
</comment>
<evidence type="ECO:0000313" key="14">
    <source>
        <dbReference type="Proteomes" id="UP001589810"/>
    </source>
</evidence>
<feature type="transmembrane region" description="Helical" evidence="11">
    <location>
        <begin position="63"/>
        <end position="84"/>
    </location>
</feature>
<evidence type="ECO:0000259" key="12">
    <source>
        <dbReference type="PROSITE" id="PS50901"/>
    </source>
</evidence>
<evidence type="ECO:0000256" key="1">
    <source>
        <dbReference type="ARBA" id="ARBA00004651"/>
    </source>
</evidence>
<dbReference type="InterPro" id="IPR027417">
    <property type="entry name" value="P-loop_NTPase"/>
</dbReference>
<evidence type="ECO:0000256" key="7">
    <source>
        <dbReference type="ARBA" id="ARBA00022989"/>
    </source>
</evidence>
<dbReference type="InterPro" id="IPR023837">
    <property type="entry name" value="EccCb-like_Actinobacteria"/>
</dbReference>
<keyword evidence="5 9" id="KW-0547">Nucleotide-binding</keyword>
<evidence type="ECO:0000256" key="6">
    <source>
        <dbReference type="ARBA" id="ARBA00022840"/>
    </source>
</evidence>
<dbReference type="SMART" id="SM00382">
    <property type="entry name" value="AAA"/>
    <property type="match status" value="3"/>
</dbReference>
<sequence>MSTALFRRPPRAPRPTVPAGDVLLQPPPELPKPDTGNVWLTALPALSGLGSVAYLLGGAANPITYVAGSFFLFSSLAMVAGSLLRSRSTQKGDSQQIRRDYLRYLGRMRQQVRRTASAQHESLGWGAPDPEQLWAVAASKRLWERRPTDEDFGVVRIGRGPQYLATQLVPGESGPVEDLDPLAALALKRFISTHTVVPDLPVQVSLRRFAAIGIGGDRDAARAVVRSLVAHVATFHPPQDLRILICTSDQDGPAWGWAKWLPHCHHPDEVDYAGPLRMINPSLVALEDGLGVELTRRPRFNRTAEPDPDAPHVLVVIDGGMVAGTELVLGHDGLQAVTVVDLDGRAGDLIRAHGLELVVDDGEVAVRNGSRLEPLGTADAMPTPVAAALAQQLGGHRLDVTSGADDLATTSQTLPGLLGITDAGAMDLDVLWKPRPLRDRLRVPIGISADGTVLDLDIKESAQDGMGPHGLVVGATGSGKSELLRTLVLGMAATHPPDQLNLVLVDFKGGATFAKMGHLPQVAAVITNLEDDLSLVDRMQEALSGEMNRRQEILRDAGNLVSVRDYERARQNGAGLPPLPSLFVVVDEFSELLSQKPDFADLFVQIGRLGRSLGLHLLLASQRLDEGRLRGLEAHLSYRIGLRTFSAQESRTAIGVPDANDLPNAPGHGFLKTDTATLRRFRAAYVSGAYHSGEDRDGQSLLGVGDVRPFTARSLPVPAGLDYLPSVDDDDEDEENPSRPTMLSVMVDQLIGQGSPAHQVWLPPLDAPDTLDALLPGLAVRPGRGFGAAPELAPLTVPIGTVDRPYHQRRDPMLIDLAGSGGHVAIVGGPRSGKSTMVRTLVAALALRHTPAEIQVYCLDFSGTLFAMSGLPHVGRVAGRQDNEVVRRTVAEVSAVVERRETRFRELGVDTMADYRRLRAEGKVGDDPFGDVFLVVDGWSVLRQDYEDLEAYLLNLVGRSLTYGVHMVLTANRWLDLRLGLRDLIGAKIELKLGDALDSEIDRKAQQAVPADRPGRGVTRERLHFLGAVPRVDGRSSADDLAVGIADLITKINENWSGQPAPAVRLLPRLIEFRDLPAQPGITIGVEGQRLEPIVLADQGLVLIGDSESGKTSTLRAIARQVVARGEPKAAKIALIDYRMTMLGEFEGQEVLAYGTTPQQTVEIVAGLVEGFTKRLPDTDVTPEQLRNRSWWTGPDVHIVVDDYDLVANSVGNPLAPLLDFLPQARNIGLHLYLARQAGGAGSALLEPVLRRMRELSFPAVVLSAPPDEGTMFGVRPSRLPAGRGTLVHRRLGAVPVQLARLDSHHD</sequence>
<dbReference type="PROSITE" id="PS50901">
    <property type="entry name" value="FTSK"/>
    <property type="match status" value="2"/>
</dbReference>